<proteinExistence type="predicted"/>
<name>A0AAE3INW9_9BACT</name>
<comment type="caution">
    <text evidence="2">The sequence shown here is derived from an EMBL/GenBank/DDBJ whole genome shotgun (WGS) entry which is preliminary data.</text>
</comment>
<dbReference type="AlphaFoldDB" id="A0AAE3INW9"/>
<dbReference type="Proteomes" id="UP001209317">
    <property type="component" value="Unassembled WGS sequence"/>
</dbReference>
<feature type="signal peptide" evidence="1">
    <location>
        <begin position="1"/>
        <end position="22"/>
    </location>
</feature>
<reference evidence="2" key="1">
    <citation type="submission" date="2022-10" db="EMBL/GenBank/DDBJ databases">
        <authorList>
            <person name="Kim H.S."/>
            <person name="Kim J.-S."/>
            <person name="Suh M.K."/>
            <person name="Eom M.K."/>
            <person name="Lee J.-S."/>
        </authorList>
    </citation>
    <scope>NUCLEOTIDE SEQUENCE</scope>
    <source>
        <strain evidence="2">LIP-5</strain>
    </source>
</reference>
<evidence type="ECO:0000256" key="1">
    <source>
        <dbReference type="SAM" id="SignalP"/>
    </source>
</evidence>
<dbReference type="EMBL" id="JAOTPL010000027">
    <property type="protein sequence ID" value="MCU7695409.1"/>
    <property type="molecule type" value="Genomic_DNA"/>
</dbReference>
<gene>
    <name evidence="2" type="ORF">OD355_12860</name>
</gene>
<protein>
    <submittedName>
        <fullName evidence="2">Uncharacterized protein</fullName>
    </submittedName>
</protein>
<keyword evidence="3" id="KW-1185">Reference proteome</keyword>
<feature type="chain" id="PRO_5041979954" evidence="1">
    <location>
        <begin position="23"/>
        <end position="735"/>
    </location>
</feature>
<evidence type="ECO:0000313" key="3">
    <source>
        <dbReference type="Proteomes" id="UP001209317"/>
    </source>
</evidence>
<dbReference type="RefSeq" id="WP_263038897.1">
    <property type="nucleotide sequence ID" value="NZ_JAOTPL010000027.1"/>
</dbReference>
<evidence type="ECO:0000313" key="2">
    <source>
        <dbReference type="EMBL" id="MCU7695409.1"/>
    </source>
</evidence>
<accession>A0AAE3INW9</accession>
<organism evidence="2 3">
    <name type="scientific">Haoranjiania flava</name>
    <dbReference type="NCBI Taxonomy" id="1856322"/>
    <lineage>
        <taxon>Bacteria</taxon>
        <taxon>Pseudomonadati</taxon>
        <taxon>Bacteroidota</taxon>
        <taxon>Chitinophagia</taxon>
        <taxon>Chitinophagales</taxon>
        <taxon>Chitinophagaceae</taxon>
        <taxon>Haoranjiania</taxon>
    </lineage>
</organism>
<sequence length="735" mass="82862">MILKKSVVTILFLATLNGAVHAQYKAFDPTDTWQNQIDAVQKLIWDLDGNRNDKGFFPSPNADINRVSNRSATKGIDNIQKTILRNGDLNSMQKIKYLRGLKEALNEFAIQFRNKKIKGSMLTQLVDAYEDAMLQDIEGESIEPVLRAKSYEVVAIIEKNFAFQGNVGFNDMEFLLIDKAVEKNPITGLGLLNKHFDKYPRKDSLLSAVAKIDQDALYNWVPGGSKVGRFIVNDASDPLVKMIGQIARTKQGRQYIPFLDNLYRNSITMDEIDKVISNPKAYYSLLVKTNLDYAGREVSGTNVYGRSLLEQKIKEVGEKTYINVVNGLHEKPAATRFASIRNLTPQELYYLIVMNEEVIYTSSFVNGTNDGLYYQIFKNKINGTELIQSVSADHYRKFIKMSANYNTLNHFLNSMKPDDAQLIMKAFVRNLDKAKGKDSLQDAVDVASSYSSISDPQIKNLVLTEVQANRAQAKQERNIKAFRIYDIMNTLFLSMDDQSIDLTKTLGIDPVYSMNLKNLQDSSGRVVIQQFFYGDSDGKMFYPPYVNTFANMGWKVKDNKYWSEISSPKGTPITIYTNKPLYKVEGDGMDQEAQAQLADYFAANNIEPKIVIHRGHSYHLNSTIDQLAPSSKVVLLGSCGGFQSLNEVLEKAPGTQIISTKQTGTGALNISLITSIVQSLQAGKDLDWINMWQTFREKHKGNSQMNDYVPPYQNLGAVFLMAFKGMEERDQQGTQ</sequence>
<keyword evidence="1" id="KW-0732">Signal</keyword>